<gene>
    <name evidence="1" type="ORF">MNB_SV-15-59</name>
</gene>
<reference evidence="1" key="1">
    <citation type="submission" date="2016-10" db="EMBL/GenBank/DDBJ databases">
        <authorList>
            <person name="de Groot N.N."/>
        </authorList>
    </citation>
    <scope>NUCLEOTIDE SEQUENCE</scope>
</reference>
<dbReference type="AlphaFoldDB" id="A0A1W1EJK0"/>
<dbReference type="EMBL" id="FRYL01000023">
    <property type="protein sequence ID" value="SHO81007.1"/>
    <property type="molecule type" value="Genomic_DNA"/>
</dbReference>
<organism evidence="1">
    <name type="scientific">hydrothermal vent metagenome</name>
    <dbReference type="NCBI Taxonomy" id="652676"/>
    <lineage>
        <taxon>unclassified sequences</taxon>
        <taxon>metagenomes</taxon>
        <taxon>ecological metagenomes</taxon>
    </lineage>
</organism>
<name>A0A1W1EJK0_9ZZZZ</name>
<evidence type="ECO:0000313" key="1">
    <source>
        <dbReference type="EMBL" id="SHO81007.1"/>
    </source>
</evidence>
<proteinExistence type="predicted"/>
<protein>
    <submittedName>
        <fullName evidence="1">Uncharacterized protein</fullName>
    </submittedName>
</protein>
<sequence length="300" mass="34130">MNFMGSSNRELILLDYNTKPKYTTGIVNIMLSPSLYTLKKEPLEIKYKRQAKALAPSVLDELLDDDFDYSYDVFKDDDGVWVFIAYDKSKIIKMLDGIDINRVYFAQESFELFYQPISLNSTQALGLVDGIVTTIPKVAFKEGQRFLSFDSSFSPKGRGFKLSKSSNEFIDVKNSIILSVIFTLFAISFGIEGYEYSSSISNQSTNELLENYPSLQSKYSRDSISAKYNKIDKNERAKREFLKSLSSIVKYGAKLQTLIITEKLMVATMSIKDKSIYSDMSKSIKIKDMGNGIIEFRESI</sequence>
<accession>A0A1W1EJK0</accession>